<organism evidence="1">
    <name type="scientific">hydrothermal vent metagenome</name>
    <dbReference type="NCBI Taxonomy" id="652676"/>
    <lineage>
        <taxon>unclassified sequences</taxon>
        <taxon>metagenomes</taxon>
        <taxon>ecological metagenomes</taxon>
    </lineage>
</organism>
<dbReference type="EMBL" id="FAXA01000253">
    <property type="protein sequence ID" value="CUV02411.1"/>
    <property type="molecule type" value="Genomic_DNA"/>
</dbReference>
<gene>
    <name evidence="1" type="ORF">MGWOODY_Clf1659</name>
</gene>
<dbReference type="AlphaFoldDB" id="A0A160V8S1"/>
<accession>A0A160V8S1</accession>
<protein>
    <submittedName>
        <fullName evidence="1">Uncharacterized protein</fullName>
    </submittedName>
</protein>
<name>A0A160V8S1_9ZZZZ</name>
<evidence type="ECO:0000313" key="1">
    <source>
        <dbReference type="EMBL" id="CUV02411.1"/>
    </source>
</evidence>
<proteinExistence type="predicted"/>
<sequence>MFVFQYVVVLVLNTVGFEELFQSPAAESTRLRINVDVHGILQ</sequence>
<reference evidence="1" key="1">
    <citation type="submission" date="2015-10" db="EMBL/GenBank/DDBJ databases">
        <authorList>
            <person name="Gilbert D.G."/>
        </authorList>
    </citation>
    <scope>NUCLEOTIDE SEQUENCE</scope>
</reference>